<organism evidence="7 8">
    <name type="scientific">Picrophilus torridus (strain ATCC 700027 / DSM 9790 / JCM 10055 / NBRC 100828 / KAW 2/3)</name>
    <dbReference type="NCBI Taxonomy" id="1122961"/>
    <lineage>
        <taxon>Archaea</taxon>
        <taxon>Methanobacteriati</taxon>
        <taxon>Thermoplasmatota</taxon>
        <taxon>Thermoplasmata</taxon>
        <taxon>Thermoplasmatales</taxon>
        <taxon>Picrophilaceae</taxon>
        <taxon>Picrophilus</taxon>
    </lineage>
</organism>
<proteinExistence type="predicted"/>
<protein>
    <submittedName>
        <fullName evidence="7">Ferredoxin subunit of nitrite reductase or a ring-hydroxylating dioxygenase</fullName>
    </submittedName>
</protein>
<name>A0A8G2L714_PICTO</name>
<gene>
    <name evidence="7" type="ORF">SAMN02745355_0486</name>
</gene>
<dbReference type="AlphaFoldDB" id="A0A8G2L714"/>
<dbReference type="InterPro" id="IPR017941">
    <property type="entry name" value="Rieske_2Fe-2S"/>
</dbReference>
<evidence type="ECO:0000313" key="7">
    <source>
        <dbReference type="EMBL" id="SMD30597.1"/>
    </source>
</evidence>
<dbReference type="PROSITE" id="PS51296">
    <property type="entry name" value="RIESKE"/>
    <property type="match status" value="1"/>
</dbReference>
<evidence type="ECO:0000313" key="8">
    <source>
        <dbReference type="Proteomes" id="UP000192315"/>
    </source>
</evidence>
<evidence type="ECO:0000256" key="4">
    <source>
        <dbReference type="ARBA" id="ARBA00023014"/>
    </source>
</evidence>
<evidence type="ECO:0000256" key="1">
    <source>
        <dbReference type="ARBA" id="ARBA00022714"/>
    </source>
</evidence>
<feature type="domain" description="Rieske" evidence="6">
    <location>
        <begin position="3"/>
        <end position="103"/>
    </location>
</feature>
<dbReference type="Pfam" id="PF00355">
    <property type="entry name" value="Rieske"/>
    <property type="match status" value="1"/>
</dbReference>
<evidence type="ECO:0000256" key="3">
    <source>
        <dbReference type="ARBA" id="ARBA00023004"/>
    </source>
</evidence>
<sequence length="106" mass="12042">MIYDLIDLNDLEDGKLKKVSLNDIEVLLYRDGSSVYAYEPYCTHEKYDLSEGFIEDGCIVCPNHFASFEISSGNVRSGPEGDDENINNLRMYKVILKNGRVMVDIP</sequence>
<dbReference type="InterPro" id="IPR036922">
    <property type="entry name" value="Rieske_2Fe-2S_sf"/>
</dbReference>
<dbReference type="PANTHER" id="PTHR21496:SF0">
    <property type="entry name" value="RIESKE DOMAIN-CONTAINING PROTEIN"/>
    <property type="match status" value="1"/>
</dbReference>
<keyword evidence="7" id="KW-0560">Oxidoreductase</keyword>
<dbReference type="EMBL" id="FWYE01000001">
    <property type="protein sequence ID" value="SMD30597.1"/>
    <property type="molecule type" value="Genomic_DNA"/>
</dbReference>
<keyword evidence="4" id="KW-0411">Iron-sulfur</keyword>
<dbReference type="RefSeq" id="WP_084272516.1">
    <property type="nucleotide sequence ID" value="NZ_FWYE01000001.1"/>
</dbReference>
<keyword evidence="8" id="KW-1185">Reference proteome</keyword>
<dbReference type="PANTHER" id="PTHR21496">
    <property type="entry name" value="FERREDOXIN-RELATED"/>
    <property type="match status" value="1"/>
</dbReference>
<keyword evidence="7" id="KW-0223">Dioxygenase</keyword>
<evidence type="ECO:0000256" key="2">
    <source>
        <dbReference type="ARBA" id="ARBA00022723"/>
    </source>
</evidence>
<keyword evidence="1" id="KW-0001">2Fe-2S</keyword>
<evidence type="ECO:0000259" key="6">
    <source>
        <dbReference type="PROSITE" id="PS51296"/>
    </source>
</evidence>
<dbReference type="SUPFAM" id="SSF50022">
    <property type="entry name" value="ISP domain"/>
    <property type="match status" value="1"/>
</dbReference>
<reference evidence="7 8" key="1">
    <citation type="submission" date="2017-04" db="EMBL/GenBank/DDBJ databases">
        <authorList>
            <person name="Varghese N."/>
            <person name="Submissions S."/>
        </authorList>
    </citation>
    <scope>NUCLEOTIDE SEQUENCE [LARGE SCALE GENOMIC DNA]</scope>
    <source>
        <strain evidence="7 8">DSM 9789</strain>
    </source>
</reference>
<keyword evidence="2" id="KW-0479">Metal-binding</keyword>
<comment type="cofactor">
    <cofactor evidence="5">
        <name>[2Fe-2S] cluster</name>
        <dbReference type="ChEBI" id="CHEBI:190135"/>
    </cofactor>
</comment>
<comment type="caution">
    <text evidence="7">The sequence shown here is derived from an EMBL/GenBank/DDBJ whole genome shotgun (WGS) entry which is preliminary data.</text>
</comment>
<dbReference type="Proteomes" id="UP000192315">
    <property type="component" value="Unassembled WGS sequence"/>
</dbReference>
<dbReference type="GO" id="GO:0046872">
    <property type="term" value="F:metal ion binding"/>
    <property type="evidence" value="ECO:0007669"/>
    <property type="project" value="UniProtKB-KW"/>
</dbReference>
<dbReference type="GO" id="GO:0051537">
    <property type="term" value="F:2 iron, 2 sulfur cluster binding"/>
    <property type="evidence" value="ECO:0007669"/>
    <property type="project" value="UniProtKB-KW"/>
</dbReference>
<dbReference type="Gene3D" id="2.102.10.10">
    <property type="entry name" value="Rieske [2Fe-2S] iron-sulphur domain"/>
    <property type="match status" value="1"/>
</dbReference>
<accession>A0A8G2L714</accession>
<dbReference type="GO" id="GO:0051213">
    <property type="term" value="F:dioxygenase activity"/>
    <property type="evidence" value="ECO:0007669"/>
    <property type="project" value="UniProtKB-KW"/>
</dbReference>
<keyword evidence="3" id="KW-0408">Iron</keyword>
<evidence type="ECO:0000256" key="5">
    <source>
        <dbReference type="ARBA" id="ARBA00034078"/>
    </source>
</evidence>